<accession>A0AAQ3TKR2</accession>
<sequence>MRFPLPFFTVSLSPRGLSAALLPTSGPLLVLAPPACLLRRRGIRRRLLLLQTPPPAPPPRSAAAAASSKLRRGAPPLRRRSCHLFVLRRAPLCPASSPLSAPWCEEDGHCYRGRQRGRWRRAAHLLQIWRRRRRTGRRSRAPPSTPPQQIGTLWRTAGPRSVPHCGQPQLSRSLSLSLSATTRRPPPPPFARCPGLGGPPREVFVGSFAGDEHPPGLVRSCDPNPKGPETGTRCQGWNLGVRSTQVKGSLSILNGSSIRSFSLLAHASARAHMQRSMRGSTGTKMLLSRLCTKGTALRRLTRGRGGS</sequence>
<keyword evidence="4" id="KW-1185">Reference proteome</keyword>
<feature type="chain" id="PRO_5043031679" evidence="2">
    <location>
        <begin position="20"/>
        <end position="307"/>
    </location>
</feature>
<feature type="region of interest" description="Disordered" evidence="1">
    <location>
        <begin position="132"/>
        <end position="152"/>
    </location>
</feature>
<feature type="signal peptide" evidence="2">
    <location>
        <begin position="1"/>
        <end position="19"/>
    </location>
</feature>
<dbReference type="Proteomes" id="UP001341281">
    <property type="component" value="Chromosome 05"/>
</dbReference>
<dbReference type="EMBL" id="CP144749">
    <property type="protein sequence ID" value="WVZ74779.1"/>
    <property type="molecule type" value="Genomic_DNA"/>
</dbReference>
<gene>
    <name evidence="3" type="ORF">U9M48_022915</name>
</gene>
<evidence type="ECO:0000256" key="2">
    <source>
        <dbReference type="SAM" id="SignalP"/>
    </source>
</evidence>
<name>A0AAQ3TKR2_PASNO</name>
<keyword evidence="2" id="KW-0732">Signal</keyword>
<protein>
    <submittedName>
        <fullName evidence="3">Uncharacterized protein</fullName>
    </submittedName>
</protein>
<dbReference type="AlphaFoldDB" id="A0AAQ3TKR2"/>
<organism evidence="3 4">
    <name type="scientific">Paspalum notatum var. saurae</name>
    <dbReference type="NCBI Taxonomy" id="547442"/>
    <lineage>
        <taxon>Eukaryota</taxon>
        <taxon>Viridiplantae</taxon>
        <taxon>Streptophyta</taxon>
        <taxon>Embryophyta</taxon>
        <taxon>Tracheophyta</taxon>
        <taxon>Spermatophyta</taxon>
        <taxon>Magnoliopsida</taxon>
        <taxon>Liliopsida</taxon>
        <taxon>Poales</taxon>
        <taxon>Poaceae</taxon>
        <taxon>PACMAD clade</taxon>
        <taxon>Panicoideae</taxon>
        <taxon>Andropogonodae</taxon>
        <taxon>Paspaleae</taxon>
        <taxon>Paspalinae</taxon>
        <taxon>Paspalum</taxon>
    </lineage>
</organism>
<evidence type="ECO:0000313" key="3">
    <source>
        <dbReference type="EMBL" id="WVZ74779.1"/>
    </source>
</evidence>
<proteinExistence type="predicted"/>
<feature type="region of interest" description="Disordered" evidence="1">
    <location>
        <begin position="50"/>
        <end position="72"/>
    </location>
</feature>
<evidence type="ECO:0000256" key="1">
    <source>
        <dbReference type="SAM" id="MobiDB-lite"/>
    </source>
</evidence>
<reference evidence="3 4" key="1">
    <citation type="submission" date="2024-02" db="EMBL/GenBank/DDBJ databases">
        <title>High-quality chromosome-scale genome assembly of Pensacola bahiagrass (Paspalum notatum Flugge var. saurae).</title>
        <authorList>
            <person name="Vega J.M."/>
            <person name="Podio M."/>
            <person name="Orjuela J."/>
            <person name="Siena L.A."/>
            <person name="Pessino S.C."/>
            <person name="Combes M.C."/>
            <person name="Mariac C."/>
            <person name="Albertini E."/>
            <person name="Pupilli F."/>
            <person name="Ortiz J.P.A."/>
            <person name="Leblanc O."/>
        </authorList>
    </citation>
    <scope>NUCLEOTIDE SEQUENCE [LARGE SCALE GENOMIC DNA]</scope>
    <source>
        <strain evidence="3">R1</strain>
        <tissue evidence="3">Leaf</tissue>
    </source>
</reference>
<evidence type="ECO:0000313" key="4">
    <source>
        <dbReference type="Proteomes" id="UP001341281"/>
    </source>
</evidence>